<feature type="transmembrane region" description="Helical" evidence="8">
    <location>
        <begin position="81"/>
        <end position="114"/>
    </location>
</feature>
<feature type="region of interest" description="Disordered" evidence="7">
    <location>
        <begin position="1"/>
        <end position="23"/>
    </location>
</feature>
<comment type="caution">
    <text evidence="9">The sequence shown here is derived from an EMBL/GenBank/DDBJ whole genome shotgun (WGS) entry which is preliminary data.</text>
</comment>
<evidence type="ECO:0000256" key="3">
    <source>
        <dbReference type="ARBA" id="ARBA00022692"/>
    </source>
</evidence>
<organism evidence="9 10">
    <name type="scientific">Lithospermum erythrorhizon</name>
    <name type="common">Purple gromwell</name>
    <name type="synonym">Lithospermum officinale var. erythrorhizon</name>
    <dbReference type="NCBI Taxonomy" id="34254"/>
    <lineage>
        <taxon>Eukaryota</taxon>
        <taxon>Viridiplantae</taxon>
        <taxon>Streptophyta</taxon>
        <taxon>Embryophyta</taxon>
        <taxon>Tracheophyta</taxon>
        <taxon>Spermatophyta</taxon>
        <taxon>Magnoliopsida</taxon>
        <taxon>eudicotyledons</taxon>
        <taxon>Gunneridae</taxon>
        <taxon>Pentapetalae</taxon>
        <taxon>asterids</taxon>
        <taxon>lamiids</taxon>
        <taxon>Boraginales</taxon>
        <taxon>Boraginaceae</taxon>
        <taxon>Boraginoideae</taxon>
        <taxon>Lithospermeae</taxon>
        <taxon>Lithospermum</taxon>
    </lineage>
</organism>
<accession>A0AAV3RZ17</accession>
<keyword evidence="4 8" id="KW-1133">Transmembrane helix</keyword>
<dbReference type="GO" id="GO:0019915">
    <property type="term" value="P:lipid storage"/>
    <property type="evidence" value="ECO:0007669"/>
    <property type="project" value="TreeGrafter"/>
</dbReference>
<evidence type="ECO:0000256" key="6">
    <source>
        <dbReference type="RuleBase" id="RU000540"/>
    </source>
</evidence>
<comment type="similarity">
    <text evidence="1 6">Belongs to the oleosin family.</text>
</comment>
<sequence length="169" mass="17960">MAATTEHHREHYRTFGRDQPEHHTDIGQTLREKSPSGTQILAVVTLFPLGGALMCLAGLILAGTLIGLAVSTPLFILFSPILVPAVLTIGLAVTGFLTSGAFGITALSSLSWIINYMRGGKGQHIGQMVQGQGQSYIEQAKRGVRDTAGYIGQKTKDVGQKTQEAAGRT</sequence>
<feature type="transmembrane region" description="Helical" evidence="8">
    <location>
        <begin position="40"/>
        <end position="69"/>
    </location>
</feature>
<keyword evidence="3 8" id="KW-0812">Transmembrane</keyword>
<dbReference type="GO" id="GO:0012511">
    <property type="term" value="C:monolayer-surrounded lipid storage body"/>
    <property type="evidence" value="ECO:0007669"/>
    <property type="project" value="InterPro"/>
</dbReference>
<dbReference type="AlphaFoldDB" id="A0AAV3RZ17"/>
<evidence type="ECO:0000256" key="7">
    <source>
        <dbReference type="SAM" id="MobiDB-lite"/>
    </source>
</evidence>
<dbReference type="Pfam" id="PF01277">
    <property type="entry name" value="Oleosin"/>
    <property type="match status" value="1"/>
</dbReference>
<keyword evidence="2 6" id="KW-0551">Lipid droplet</keyword>
<keyword evidence="10" id="KW-1185">Reference proteome</keyword>
<protein>
    <recommendedName>
        <fullName evidence="6">Oleosin</fullName>
    </recommendedName>
</protein>
<comment type="subcellular location">
    <subcellularLocation>
        <location evidence="6">Lipid droplet</location>
    </subcellularLocation>
    <subcellularLocation>
        <location evidence="6">Membrane</location>
        <topology evidence="6">Multi-pass membrane protein</topology>
    </subcellularLocation>
</comment>
<dbReference type="PANTHER" id="PTHR33203:SF45">
    <property type="entry name" value="OLEOSIN"/>
    <property type="match status" value="1"/>
</dbReference>
<evidence type="ECO:0000256" key="1">
    <source>
        <dbReference type="ARBA" id="ARBA00010858"/>
    </source>
</evidence>
<reference evidence="9 10" key="1">
    <citation type="submission" date="2024-01" db="EMBL/GenBank/DDBJ databases">
        <title>The complete chloroplast genome sequence of Lithospermum erythrorhizon: insights into the phylogenetic relationship among Boraginaceae species and the maternal lineages of purple gromwells.</title>
        <authorList>
            <person name="Okada T."/>
            <person name="Watanabe K."/>
        </authorList>
    </citation>
    <scope>NUCLEOTIDE SEQUENCE [LARGE SCALE GENOMIC DNA]</scope>
</reference>
<dbReference type="Proteomes" id="UP001454036">
    <property type="component" value="Unassembled WGS sequence"/>
</dbReference>
<proteinExistence type="inferred from homology"/>
<evidence type="ECO:0000256" key="2">
    <source>
        <dbReference type="ARBA" id="ARBA00022677"/>
    </source>
</evidence>
<dbReference type="GO" id="GO:0050826">
    <property type="term" value="P:response to freezing"/>
    <property type="evidence" value="ECO:0007669"/>
    <property type="project" value="TreeGrafter"/>
</dbReference>
<dbReference type="InterPro" id="IPR000136">
    <property type="entry name" value="Oleosin"/>
</dbReference>
<evidence type="ECO:0000256" key="4">
    <source>
        <dbReference type="ARBA" id="ARBA00022989"/>
    </source>
</evidence>
<evidence type="ECO:0000313" key="10">
    <source>
        <dbReference type="Proteomes" id="UP001454036"/>
    </source>
</evidence>
<dbReference type="GO" id="GO:0010344">
    <property type="term" value="P:seed oilbody biogenesis"/>
    <property type="evidence" value="ECO:0007669"/>
    <property type="project" value="TreeGrafter"/>
</dbReference>
<gene>
    <name evidence="9" type="ORF">LIER_32174</name>
</gene>
<name>A0AAV3RZ17_LITER</name>
<dbReference type="EMBL" id="BAABME010012243">
    <property type="protein sequence ID" value="GAA0184886.1"/>
    <property type="molecule type" value="Genomic_DNA"/>
</dbReference>
<evidence type="ECO:0000256" key="5">
    <source>
        <dbReference type="ARBA" id="ARBA00023136"/>
    </source>
</evidence>
<evidence type="ECO:0000313" key="9">
    <source>
        <dbReference type="EMBL" id="GAA0184886.1"/>
    </source>
</evidence>
<evidence type="ECO:0000256" key="8">
    <source>
        <dbReference type="SAM" id="Phobius"/>
    </source>
</evidence>
<dbReference type="PANTHER" id="PTHR33203">
    <property type="entry name" value="OLEOSIN"/>
    <property type="match status" value="1"/>
</dbReference>
<keyword evidence="5 8" id="KW-0472">Membrane</keyword>
<dbReference type="PROSITE" id="PS00811">
    <property type="entry name" value="OLEOSINS"/>
    <property type="match status" value="1"/>
</dbReference>
<dbReference type="GO" id="GO:0016020">
    <property type="term" value="C:membrane"/>
    <property type="evidence" value="ECO:0007669"/>
    <property type="project" value="UniProtKB-SubCell"/>
</dbReference>